<dbReference type="AlphaFoldDB" id="A0A9W9HFK7"/>
<evidence type="ECO:0000313" key="2">
    <source>
        <dbReference type="Proteomes" id="UP001149079"/>
    </source>
</evidence>
<dbReference type="Proteomes" id="UP001149079">
    <property type="component" value="Unassembled WGS sequence"/>
</dbReference>
<reference evidence="1" key="2">
    <citation type="journal article" date="2023" name="IMA Fungus">
        <title>Comparative genomic study of the Penicillium genus elucidates a diverse pangenome and 15 lateral gene transfer events.</title>
        <authorList>
            <person name="Petersen C."/>
            <person name="Sorensen T."/>
            <person name="Nielsen M.R."/>
            <person name="Sondergaard T.E."/>
            <person name="Sorensen J.L."/>
            <person name="Fitzpatrick D.A."/>
            <person name="Frisvad J.C."/>
            <person name="Nielsen K.L."/>
        </authorList>
    </citation>
    <scope>NUCLEOTIDE SEQUENCE</scope>
    <source>
        <strain evidence="1">IBT 22155</strain>
    </source>
</reference>
<comment type="caution">
    <text evidence="1">The sequence shown here is derived from an EMBL/GenBank/DDBJ whole genome shotgun (WGS) entry which is preliminary data.</text>
</comment>
<reference evidence="1" key="1">
    <citation type="submission" date="2022-11" db="EMBL/GenBank/DDBJ databases">
        <authorList>
            <person name="Petersen C."/>
        </authorList>
    </citation>
    <scope>NUCLEOTIDE SEQUENCE</scope>
    <source>
        <strain evidence="1">IBT 22155</strain>
    </source>
</reference>
<evidence type="ECO:0000313" key="1">
    <source>
        <dbReference type="EMBL" id="KAJ5145798.1"/>
    </source>
</evidence>
<dbReference type="OrthoDB" id="4331647at2759"/>
<dbReference type="GeneID" id="81400276"/>
<dbReference type="RefSeq" id="XP_056526272.1">
    <property type="nucleotide sequence ID" value="XM_056661106.1"/>
</dbReference>
<proteinExistence type="predicted"/>
<name>A0A9W9HFK7_9EURO</name>
<keyword evidence="2" id="KW-1185">Reference proteome</keyword>
<dbReference type="EMBL" id="JAPQKL010000001">
    <property type="protein sequence ID" value="KAJ5145798.1"/>
    <property type="molecule type" value="Genomic_DNA"/>
</dbReference>
<protein>
    <submittedName>
        <fullName evidence="1">Uncharacterized protein</fullName>
    </submittedName>
</protein>
<organism evidence="1 2">
    <name type="scientific">Penicillium bovifimosum</name>
    <dbReference type="NCBI Taxonomy" id="126998"/>
    <lineage>
        <taxon>Eukaryota</taxon>
        <taxon>Fungi</taxon>
        <taxon>Dikarya</taxon>
        <taxon>Ascomycota</taxon>
        <taxon>Pezizomycotina</taxon>
        <taxon>Eurotiomycetes</taxon>
        <taxon>Eurotiomycetidae</taxon>
        <taxon>Eurotiales</taxon>
        <taxon>Aspergillaceae</taxon>
        <taxon>Penicillium</taxon>
    </lineage>
</organism>
<sequence length="133" mass="14629">MTSRIRPPTFPDLYTQACTAFTHKLQCQVFALLSPGPSPDRQGIATRLDELAERIVQLGFLGEVGEVAVRKGNRVWAKWGAMPIKEICFLVKKELMLLRTAVEIVEIGELGELGPERVGVAEVLVGVLEGLPF</sequence>
<gene>
    <name evidence="1" type="ORF">N7515_000362</name>
</gene>
<accession>A0A9W9HFK7</accession>